<dbReference type="SUPFAM" id="SSF111331">
    <property type="entry name" value="NAD kinase/diacylglycerol kinase-like"/>
    <property type="match status" value="1"/>
</dbReference>
<dbReference type="InterPro" id="IPR017438">
    <property type="entry name" value="ATP-NAD_kinase_N"/>
</dbReference>
<comment type="caution">
    <text evidence="7">The sequence shown here is derived from an EMBL/GenBank/DDBJ whole genome shotgun (WGS) entry which is preliminary data.</text>
</comment>
<dbReference type="EC" id="2.7.1.23" evidence="6"/>
<dbReference type="InterPro" id="IPR017437">
    <property type="entry name" value="ATP-NAD_kinase_PpnK-typ_C"/>
</dbReference>
<dbReference type="InterPro" id="IPR016064">
    <property type="entry name" value="NAD/diacylglycerol_kinase_sf"/>
</dbReference>
<dbReference type="InterPro" id="IPR002504">
    <property type="entry name" value="NADK"/>
</dbReference>
<keyword evidence="6" id="KW-0547">Nucleotide-binding</keyword>
<dbReference type="Gene3D" id="2.60.200.30">
    <property type="entry name" value="Probable inorganic polyphosphate/atp-NAD kinase, domain 2"/>
    <property type="match status" value="1"/>
</dbReference>
<keyword evidence="3 6" id="KW-0521">NADP</keyword>
<dbReference type="Gene3D" id="3.40.50.10330">
    <property type="entry name" value="Probable inorganic polyphosphate/atp-NAD kinase, domain 1"/>
    <property type="match status" value="1"/>
</dbReference>
<organism evidence="7 8">
    <name type="scientific">Ornatilinea apprima</name>
    <dbReference type="NCBI Taxonomy" id="1134406"/>
    <lineage>
        <taxon>Bacteria</taxon>
        <taxon>Bacillati</taxon>
        <taxon>Chloroflexota</taxon>
        <taxon>Anaerolineae</taxon>
        <taxon>Anaerolineales</taxon>
        <taxon>Anaerolineaceae</taxon>
        <taxon>Ornatilinea</taxon>
    </lineage>
</organism>
<keyword evidence="6" id="KW-0963">Cytoplasm</keyword>
<dbReference type="GO" id="GO:0005524">
    <property type="term" value="F:ATP binding"/>
    <property type="evidence" value="ECO:0007669"/>
    <property type="project" value="UniProtKB-KW"/>
</dbReference>
<dbReference type="GO" id="GO:0003951">
    <property type="term" value="F:NAD+ kinase activity"/>
    <property type="evidence" value="ECO:0007669"/>
    <property type="project" value="UniProtKB-UniRule"/>
</dbReference>
<dbReference type="HAMAP" id="MF_00361">
    <property type="entry name" value="NAD_kinase"/>
    <property type="match status" value="1"/>
</dbReference>
<feature type="active site" description="Proton acceptor" evidence="6">
    <location>
        <position position="63"/>
    </location>
</feature>
<evidence type="ECO:0000256" key="3">
    <source>
        <dbReference type="ARBA" id="ARBA00022857"/>
    </source>
</evidence>
<comment type="subcellular location">
    <subcellularLocation>
        <location evidence="6">Cytoplasm</location>
    </subcellularLocation>
</comment>
<gene>
    <name evidence="6" type="primary">nadK</name>
    <name evidence="7" type="ORF">ADN00_08630</name>
</gene>
<dbReference type="STRING" id="1134406.ADN00_08630"/>
<dbReference type="AlphaFoldDB" id="A0A0P6XMQ1"/>
<keyword evidence="4 6" id="KW-0520">NAD</keyword>
<dbReference type="Pfam" id="PF20143">
    <property type="entry name" value="NAD_kinase_C"/>
    <property type="match status" value="1"/>
</dbReference>
<feature type="binding site" evidence="6">
    <location>
        <position position="148"/>
    </location>
    <ligand>
        <name>NAD(+)</name>
        <dbReference type="ChEBI" id="CHEBI:57540"/>
    </ligand>
</feature>
<evidence type="ECO:0000256" key="1">
    <source>
        <dbReference type="ARBA" id="ARBA00022679"/>
    </source>
</evidence>
<feature type="binding site" evidence="6">
    <location>
        <position position="202"/>
    </location>
    <ligand>
        <name>NAD(+)</name>
        <dbReference type="ChEBI" id="CHEBI:57540"/>
    </ligand>
</feature>
<sequence>MPQRIAIAWNPDVPDADREAREMESALRAAGLSEVHAASLQDAALHASVGAGAVDLLVALGGDGTMLRAGRLCGPNHVPVLGINMGRFGFLMEVERGQWRDFLSPLLAGHFRLEDRMMLQAEHWRGDTCLNAWTVMNEVVVCRGKDVRPIRLRACVDGYQLATYVADGLIAATPTGSSAYALAAGGPIMPPELRNILIIPVAPHLSVDRAVILSEGVCVTIHVESRYDTVVSVDGQNPEQVLEGDLIKAYAGDHGVSFVRFQDAGYFYRNLTAYMEQNPTSGLPLR</sequence>
<name>A0A0P6XMQ1_9CHLR</name>
<evidence type="ECO:0000256" key="2">
    <source>
        <dbReference type="ARBA" id="ARBA00022777"/>
    </source>
</evidence>
<feature type="binding site" evidence="6">
    <location>
        <position position="236"/>
    </location>
    <ligand>
        <name>NAD(+)</name>
        <dbReference type="ChEBI" id="CHEBI:57540"/>
    </ligand>
</feature>
<dbReference type="PANTHER" id="PTHR20275:SF0">
    <property type="entry name" value="NAD KINASE"/>
    <property type="match status" value="1"/>
</dbReference>
<protein>
    <recommendedName>
        <fullName evidence="6">NAD kinase</fullName>
        <ecNumber evidence="6">2.7.1.23</ecNumber>
    </recommendedName>
    <alternativeName>
        <fullName evidence="6">ATP-dependent NAD kinase</fullName>
    </alternativeName>
</protein>
<keyword evidence="2 6" id="KW-0418">Kinase</keyword>
<dbReference type="GO" id="GO:0019674">
    <property type="term" value="P:NAD+ metabolic process"/>
    <property type="evidence" value="ECO:0007669"/>
    <property type="project" value="InterPro"/>
</dbReference>
<feature type="binding site" evidence="6">
    <location>
        <position position="68"/>
    </location>
    <ligand>
        <name>NAD(+)</name>
        <dbReference type="ChEBI" id="CHEBI:57540"/>
    </ligand>
</feature>
<feature type="binding site" evidence="6">
    <location>
        <position position="167"/>
    </location>
    <ligand>
        <name>NAD(+)</name>
        <dbReference type="ChEBI" id="CHEBI:57540"/>
    </ligand>
</feature>
<evidence type="ECO:0000256" key="5">
    <source>
        <dbReference type="ARBA" id="ARBA00047925"/>
    </source>
</evidence>
<dbReference type="GO" id="GO:0005737">
    <property type="term" value="C:cytoplasm"/>
    <property type="evidence" value="ECO:0007669"/>
    <property type="project" value="UniProtKB-SubCell"/>
</dbReference>
<feature type="binding site" evidence="6">
    <location>
        <begin position="63"/>
        <end position="64"/>
    </location>
    <ligand>
        <name>NAD(+)</name>
        <dbReference type="ChEBI" id="CHEBI:57540"/>
    </ligand>
</feature>
<feature type="binding site" evidence="6">
    <location>
        <begin position="137"/>
        <end position="138"/>
    </location>
    <ligand>
        <name>NAD(+)</name>
        <dbReference type="ChEBI" id="CHEBI:57540"/>
    </ligand>
</feature>
<dbReference type="Pfam" id="PF01513">
    <property type="entry name" value="NAD_kinase"/>
    <property type="match status" value="1"/>
</dbReference>
<dbReference type="EMBL" id="LGCL01000022">
    <property type="protein sequence ID" value="KPL77684.1"/>
    <property type="molecule type" value="Genomic_DNA"/>
</dbReference>
<evidence type="ECO:0000256" key="4">
    <source>
        <dbReference type="ARBA" id="ARBA00023027"/>
    </source>
</evidence>
<keyword evidence="6" id="KW-0067">ATP-binding</keyword>
<dbReference type="Proteomes" id="UP000050417">
    <property type="component" value="Unassembled WGS sequence"/>
</dbReference>
<accession>A0A0P6XMQ1</accession>
<dbReference type="PATRIC" id="fig|1134406.4.peg.1439"/>
<dbReference type="GO" id="GO:0046872">
    <property type="term" value="F:metal ion binding"/>
    <property type="evidence" value="ECO:0007669"/>
    <property type="project" value="UniProtKB-UniRule"/>
</dbReference>
<proteinExistence type="inferred from homology"/>
<keyword evidence="8" id="KW-1185">Reference proteome</keyword>
<keyword evidence="1 6" id="KW-0808">Transferase</keyword>
<comment type="catalytic activity">
    <reaction evidence="5 6">
        <text>NAD(+) + ATP = ADP + NADP(+) + H(+)</text>
        <dbReference type="Rhea" id="RHEA:18629"/>
        <dbReference type="ChEBI" id="CHEBI:15378"/>
        <dbReference type="ChEBI" id="CHEBI:30616"/>
        <dbReference type="ChEBI" id="CHEBI:57540"/>
        <dbReference type="ChEBI" id="CHEBI:58349"/>
        <dbReference type="ChEBI" id="CHEBI:456216"/>
        <dbReference type="EC" id="2.7.1.23"/>
    </reaction>
</comment>
<comment type="similarity">
    <text evidence="6">Belongs to the NAD kinase family.</text>
</comment>
<dbReference type="GO" id="GO:0006741">
    <property type="term" value="P:NADP+ biosynthetic process"/>
    <property type="evidence" value="ECO:0007669"/>
    <property type="project" value="UniProtKB-UniRule"/>
</dbReference>
<comment type="cofactor">
    <cofactor evidence="6">
        <name>a divalent metal cation</name>
        <dbReference type="ChEBI" id="CHEBI:60240"/>
    </cofactor>
</comment>
<reference evidence="7 8" key="1">
    <citation type="submission" date="2015-07" db="EMBL/GenBank/DDBJ databases">
        <title>Genome sequence of Ornatilinea apprima DSM 23815.</title>
        <authorList>
            <person name="Hemp J."/>
            <person name="Ward L.M."/>
            <person name="Pace L.A."/>
            <person name="Fischer W.W."/>
        </authorList>
    </citation>
    <scope>NUCLEOTIDE SEQUENCE [LARGE SCALE GENOMIC DNA]</scope>
    <source>
        <strain evidence="7 8">P3M-1</strain>
    </source>
</reference>
<dbReference type="GO" id="GO:0051287">
    <property type="term" value="F:NAD binding"/>
    <property type="evidence" value="ECO:0007669"/>
    <property type="project" value="UniProtKB-ARBA"/>
</dbReference>
<comment type="caution">
    <text evidence="6">Lacks conserved residue(s) required for the propagation of feature annotation.</text>
</comment>
<comment type="function">
    <text evidence="6">Involved in the regulation of the intracellular balance of NAD and NADP, and is a key enzyme in the biosynthesis of NADP. Catalyzes specifically the phosphorylation on 2'-hydroxyl of the adenosine moiety of NAD to yield NADP.</text>
</comment>
<evidence type="ECO:0000256" key="6">
    <source>
        <dbReference type="HAMAP-Rule" id="MF_00361"/>
    </source>
</evidence>
<evidence type="ECO:0000313" key="7">
    <source>
        <dbReference type="EMBL" id="KPL77684.1"/>
    </source>
</evidence>
<evidence type="ECO:0000313" key="8">
    <source>
        <dbReference type="Proteomes" id="UP000050417"/>
    </source>
</evidence>
<dbReference type="PANTHER" id="PTHR20275">
    <property type="entry name" value="NAD KINASE"/>
    <property type="match status" value="1"/>
</dbReference>